<proteinExistence type="predicted"/>
<sequence>MKRQWITAGVIGVCLVILGAIWFILGNPEETGEEDQKAETSVWKGKERIQEIRVENEQGGYILRWENDEAEAEGMEDLPFDTKLADGIRDDLENMKTEKKVTDGKERLSDFGLITPKAQAEVIGENGKKIEISVGDEVPDQEDPSRYILWMDQVWTVKSSKVDGLLSGENGLISKKLTPDDTDGENSILVTRMTISRESEDDLTLAYAKSQELAGYTVNSYELVSPFTYPADAEVTSDVFPVLFGVEAKTVEAVHPSEEEKEKMGLSSPWRTLQVEYTDGADQTRSFTLAASRPENGQVYVMAGDTDVIYLCSQEDLPWLEYTEETLLSRTVLAPDIKTIEELVITEGGKTHRFRFEHVGEETEQITCDGTKTDGDSFRNFYYTLAGMSADEVLFDGFPDTSSMKEFLGIRYRYQDGTEDVLVCYEEGSRQIYGELNQKERGFRLSASQVETMLETLKRLTEGEEITARY</sequence>
<organism evidence="3 4">
    <name type="scientific">Sellimonas intestinalis</name>
    <dbReference type="NCBI Taxonomy" id="1653434"/>
    <lineage>
        <taxon>Bacteria</taxon>
        <taxon>Bacillati</taxon>
        <taxon>Bacillota</taxon>
        <taxon>Clostridia</taxon>
        <taxon>Lachnospirales</taxon>
        <taxon>Lachnospiraceae</taxon>
        <taxon>Sellimonas</taxon>
    </lineage>
</organism>
<gene>
    <name evidence="3" type="ORF">DW016_07190</name>
</gene>
<protein>
    <submittedName>
        <fullName evidence="3">DUF4340 domain-containing protein</fullName>
    </submittedName>
</protein>
<dbReference type="EMBL" id="QVLX01000003">
    <property type="protein sequence ID" value="RGE87887.1"/>
    <property type="molecule type" value="Genomic_DNA"/>
</dbReference>
<keyword evidence="1" id="KW-1133">Transmembrane helix</keyword>
<dbReference type="OrthoDB" id="2087341at2"/>
<evidence type="ECO:0000313" key="4">
    <source>
        <dbReference type="Proteomes" id="UP000261080"/>
    </source>
</evidence>
<comment type="caution">
    <text evidence="3">The sequence shown here is derived from an EMBL/GenBank/DDBJ whole genome shotgun (WGS) entry which is preliminary data.</text>
</comment>
<feature type="domain" description="DUF4340" evidence="2">
    <location>
        <begin position="76"/>
        <end position="269"/>
    </location>
</feature>
<evidence type="ECO:0000313" key="3">
    <source>
        <dbReference type="EMBL" id="RGE87887.1"/>
    </source>
</evidence>
<keyword evidence="4" id="KW-1185">Reference proteome</keyword>
<dbReference type="Proteomes" id="UP000261080">
    <property type="component" value="Unassembled WGS sequence"/>
</dbReference>
<dbReference type="GeneID" id="97191672"/>
<dbReference type="RefSeq" id="WP_024731674.1">
    <property type="nucleotide sequence ID" value="NZ_BAABYU010000001.1"/>
</dbReference>
<keyword evidence="1" id="KW-0472">Membrane</keyword>
<dbReference type="Pfam" id="PF14238">
    <property type="entry name" value="DUF4340"/>
    <property type="match status" value="1"/>
</dbReference>
<dbReference type="InterPro" id="IPR025641">
    <property type="entry name" value="DUF4340"/>
</dbReference>
<name>A0A3E3K376_9FIRM</name>
<dbReference type="AlphaFoldDB" id="A0A3E3K376"/>
<reference evidence="3 4" key="1">
    <citation type="submission" date="2018-08" db="EMBL/GenBank/DDBJ databases">
        <title>A genome reference for cultivated species of the human gut microbiota.</title>
        <authorList>
            <person name="Zou Y."/>
            <person name="Xue W."/>
            <person name="Luo G."/>
        </authorList>
    </citation>
    <scope>NUCLEOTIDE SEQUENCE [LARGE SCALE GENOMIC DNA]</scope>
    <source>
        <strain evidence="3 4">AF37-2AT</strain>
    </source>
</reference>
<feature type="transmembrane region" description="Helical" evidence="1">
    <location>
        <begin position="5"/>
        <end position="25"/>
    </location>
</feature>
<evidence type="ECO:0000259" key="2">
    <source>
        <dbReference type="Pfam" id="PF14238"/>
    </source>
</evidence>
<evidence type="ECO:0000256" key="1">
    <source>
        <dbReference type="SAM" id="Phobius"/>
    </source>
</evidence>
<keyword evidence="1" id="KW-0812">Transmembrane</keyword>
<accession>A0A3E3K376</accession>